<keyword evidence="3" id="KW-1185">Reference proteome</keyword>
<evidence type="ECO:0000256" key="1">
    <source>
        <dbReference type="SAM" id="Phobius"/>
    </source>
</evidence>
<keyword evidence="1" id="KW-1133">Transmembrane helix</keyword>
<sequence length="87" mass="9697">MVESSSILHMMVERVTTLLGILGGANIITIATIGSCGSISIIKDEIFLSDIPTKVKFTWLVIKRACLTQEVLQKRANNWFLARKPHK</sequence>
<organism evidence="2 3">
    <name type="scientific">Solanum commersonii</name>
    <name type="common">Commerson's wild potato</name>
    <name type="synonym">Commerson's nightshade</name>
    <dbReference type="NCBI Taxonomy" id="4109"/>
    <lineage>
        <taxon>Eukaryota</taxon>
        <taxon>Viridiplantae</taxon>
        <taxon>Streptophyta</taxon>
        <taxon>Embryophyta</taxon>
        <taxon>Tracheophyta</taxon>
        <taxon>Spermatophyta</taxon>
        <taxon>Magnoliopsida</taxon>
        <taxon>eudicotyledons</taxon>
        <taxon>Gunneridae</taxon>
        <taxon>Pentapetalae</taxon>
        <taxon>asterids</taxon>
        <taxon>lamiids</taxon>
        <taxon>Solanales</taxon>
        <taxon>Solanaceae</taxon>
        <taxon>Solanoideae</taxon>
        <taxon>Solaneae</taxon>
        <taxon>Solanum</taxon>
    </lineage>
</organism>
<dbReference type="EMBL" id="JACXVP010000007">
    <property type="protein sequence ID" value="KAG5596240.1"/>
    <property type="molecule type" value="Genomic_DNA"/>
</dbReference>
<reference evidence="2 3" key="1">
    <citation type="submission" date="2020-09" db="EMBL/GenBank/DDBJ databases">
        <title>De no assembly of potato wild relative species, Solanum commersonii.</title>
        <authorList>
            <person name="Cho K."/>
        </authorList>
    </citation>
    <scope>NUCLEOTIDE SEQUENCE [LARGE SCALE GENOMIC DNA]</scope>
    <source>
        <strain evidence="2">LZ3.2</strain>
        <tissue evidence="2">Leaf</tissue>
    </source>
</reference>
<accession>A0A9J5Y9M2</accession>
<evidence type="ECO:0000313" key="3">
    <source>
        <dbReference type="Proteomes" id="UP000824120"/>
    </source>
</evidence>
<gene>
    <name evidence="2" type="ORF">H5410_037472</name>
</gene>
<protein>
    <submittedName>
        <fullName evidence="2">Uncharacterized protein</fullName>
    </submittedName>
</protein>
<dbReference type="Proteomes" id="UP000824120">
    <property type="component" value="Chromosome 7"/>
</dbReference>
<keyword evidence="1" id="KW-0812">Transmembrane</keyword>
<evidence type="ECO:0000313" key="2">
    <source>
        <dbReference type="EMBL" id="KAG5596240.1"/>
    </source>
</evidence>
<comment type="caution">
    <text evidence="2">The sequence shown here is derived from an EMBL/GenBank/DDBJ whole genome shotgun (WGS) entry which is preliminary data.</text>
</comment>
<name>A0A9J5Y9M2_SOLCO</name>
<keyword evidence="1" id="KW-0472">Membrane</keyword>
<dbReference type="AlphaFoldDB" id="A0A9J5Y9M2"/>
<feature type="transmembrane region" description="Helical" evidence="1">
    <location>
        <begin position="20"/>
        <end position="42"/>
    </location>
</feature>
<proteinExistence type="predicted"/>